<keyword evidence="3" id="KW-1185">Reference proteome</keyword>
<feature type="non-terminal residue" evidence="2">
    <location>
        <position position="127"/>
    </location>
</feature>
<protein>
    <submittedName>
        <fullName evidence="2">5282_t:CDS:1</fullName>
    </submittedName>
</protein>
<feature type="region of interest" description="Disordered" evidence="1">
    <location>
        <begin position="101"/>
        <end position="127"/>
    </location>
</feature>
<sequence>ELINVDLNATYFLNTNNKEYNFLIKELTGNAEFPEFTNPKVKLIWIATEKSVSSVTFNDETATVLTHARSYSIAVDLGKTDAVIIKGETYNRKLMEKVTLESEDASSSIENENDDESVLEAQQSTTQ</sequence>
<evidence type="ECO:0000256" key="1">
    <source>
        <dbReference type="SAM" id="MobiDB-lite"/>
    </source>
</evidence>
<name>A0ABN7WHN3_GIGMA</name>
<gene>
    <name evidence="2" type="ORF">GMARGA_LOCUS31075</name>
</gene>
<evidence type="ECO:0000313" key="3">
    <source>
        <dbReference type="Proteomes" id="UP000789901"/>
    </source>
</evidence>
<feature type="non-terminal residue" evidence="2">
    <location>
        <position position="1"/>
    </location>
</feature>
<evidence type="ECO:0000313" key="2">
    <source>
        <dbReference type="EMBL" id="CAG8832479.1"/>
    </source>
</evidence>
<dbReference type="EMBL" id="CAJVQB010045446">
    <property type="protein sequence ID" value="CAG8832479.1"/>
    <property type="molecule type" value="Genomic_DNA"/>
</dbReference>
<accession>A0ABN7WHN3</accession>
<proteinExistence type="predicted"/>
<comment type="caution">
    <text evidence="2">The sequence shown here is derived from an EMBL/GenBank/DDBJ whole genome shotgun (WGS) entry which is preliminary data.</text>
</comment>
<dbReference type="Proteomes" id="UP000789901">
    <property type="component" value="Unassembled WGS sequence"/>
</dbReference>
<organism evidence="2 3">
    <name type="scientific">Gigaspora margarita</name>
    <dbReference type="NCBI Taxonomy" id="4874"/>
    <lineage>
        <taxon>Eukaryota</taxon>
        <taxon>Fungi</taxon>
        <taxon>Fungi incertae sedis</taxon>
        <taxon>Mucoromycota</taxon>
        <taxon>Glomeromycotina</taxon>
        <taxon>Glomeromycetes</taxon>
        <taxon>Diversisporales</taxon>
        <taxon>Gigasporaceae</taxon>
        <taxon>Gigaspora</taxon>
    </lineage>
</organism>
<reference evidence="2 3" key="1">
    <citation type="submission" date="2021-06" db="EMBL/GenBank/DDBJ databases">
        <authorList>
            <person name="Kallberg Y."/>
            <person name="Tangrot J."/>
            <person name="Rosling A."/>
        </authorList>
    </citation>
    <scope>NUCLEOTIDE SEQUENCE [LARGE SCALE GENOMIC DNA]</scope>
    <source>
        <strain evidence="2 3">120-4 pot B 10/14</strain>
    </source>
</reference>